<dbReference type="Proteomes" id="UP000027920">
    <property type="component" value="Unassembled WGS sequence"/>
</dbReference>
<keyword evidence="2" id="KW-0812">Transmembrane</keyword>
<feature type="transmembrane region" description="Helical" evidence="2">
    <location>
        <begin position="68"/>
        <end position="89"/>
    </location>
</feature>
<evidence type="ECO:0000256" key="2">
    <source>
        <dbReference type="SAM" id="Phobius"/>
    </source>
</evidence>
<gene>
    <name evidence="6" type="ORF">A1O9_10134</name>
</gene>
<evidence type="ECO:0000256" key="1">
    <source>
        <dbReference type="SAM" id="MobiDB-lite"/>
    </source>
</evidence>
<feature type="signal peptide" evidence="3">
    <location>
        <begin position="1"/>
        <end position="21"/>
    </location>
</feature>
<feature type="transmembrane region" description="Helical" evidence="2">
    <location>
        <begin position="467"/>
        <end position="486"/>
    </location>
</feature>
<feature type="domain" description="DUF2427" evidence="4">
    <location>
        <begin position="63"/>
        <end position="153"/>
    </location>
</feature>
<dbReference type="PANTHER" id="PTHR31685">
    <property type="entry name" value="INTEGRAL MEMBRANE PROTEIN (AFU_ORTHOLOGUE AFUA_6G12730)-RELATED"/>
    <property type="match status" value="1"/>
</dbReference>
<feature type="transmembrane region" description="Helical" evidence="2">
    <location>
        <begin position="334"/>
        <end position="355"/>
    </location>
</feature>
<feature type="transmembrane region" description="Helical" evidence="2">
    <location>
        <begin position="134"/>
        <end position="154"/>
    </location>
</feature>
<comment type="caution">
    <text evidence="6">The sequence shown here is derived from an EMBL/GenBank/DDBJ whole genome shotgun (WGS) entry which is preliminary data.</text>
</comment>
<keyword evidence="7" id="KW-1185">Reference proteome</keyword>
<evidence type="ECO:0000313" key="6">
    <source>
        <dbReference type="EMBL" id="KEF53733.1"/>
    </source>
</evidence>
<evidence type="ECO:0000313" key="7">
    <source>
        <dbReference type="Proteomes" id="UP000027920"/>
    </source>
</evidence>
<organism evidence="6 7">
    <name type="scientific">Exophiala aquamarina CBS 119918</name>
    <dbReference type="NCBI Taxonomy" id="1182545"/>
    <lineage>
        <taxon>Eukaryota</taxon>
        <taxon>Fungi</taxon>
        <taxon>Dikarya</taxon>
        <taxon>Ascomycota</taxon>
        <taxon>Pezizomycotina</taxon>
        <taxon>Eurotiomycetes</taxon>
        <taxon>Chaetothyriomycetidae</taxon>
        <taxon>Chaetothyriales</taxon>
        <taxon>Herpotrichiellaceae</taxon>
        <taxon>Exophiala</taxon>
    </lineage>
</organism>
<dbReference type="Gene3D" id="1.20.120.1770">
    <property type="match status" value="1"/>
</dbReference>
<evidence type="ECO:0000259" key="4">
    <source>
        <dbReference type="Pfam" id="PF10348"/>
    </source>
</evidence>
<keyword evidence="2" id="KW-0472">Membrane</keyword>
<feature type="transmembrane region" description="Helical" evidence="2">
    <location>
        <begin position="563"/>
        <end position="589"/>
    </location>
</feature>
<dbReference type="InterPro" id="IPR018827">
    <property type="entry name" value="YTP1_C"/>
</dbReference>
<feature type="region of interest" description="Disordered" evidence="1">
    <location>
        <begin position="187"/>
        <end position="249"/>
    </location>
</feature>
<feature type="compositionally biased region" description="Polar residues" evidence="1">
    <location>
        <begin position="198"/>
        <end position="211"/>
    </location>
</feature>
<name>A0A072P395_9EURO</name>
<keyword evidence="2" id="KW-1133">Transmembrane helix</keyword>
<dbReference type="STRING" id="1182545.A0A072P395"/>
<evidence type="ECO:0008006" key="8">
    <source>
        <dbReference type="Google" id="ProtNLM"/>
    </source>
</evidence>
<reference evidence="6 7" key="1">
    <citation type="submission" date="2013-03" db="EMBL/GenBank/DDBJ databases">
        <title>The Genome Sequence of Exophiala aquamarina CBS 119918.</title>
        <authorList>
            <consortium name="The Broad Institute Genomics Platform"/>
            <person name="Cuomo C."/>
            <person name="de Hoog S."/>
            <person name="Gorbushina A."/>
            <person name="Walker B."/>
            <person name="Young S.K."/>
            <person name="Zeng Q."/>
            <person name="Gargeya S."/>
            <person name="Fitzgerald M."/>
            <person name="Haas B."/>
            <person name="Abouelleil A."/>
            <person name="Allen A.W."/>
            <person name="Alvarado L."/>
            <person name="Arachchi H.M."/>
            <person name="Berlin A.M."/>
            <person name="Chapman S.B."/>
            <person name="Gainer-Dewar J."/>
            <person name="Goldberg J."/>
            <person name="Griggs A."/>
            <person name="Gujja S."/>
            <person name="Hansen M."/>
            <person name="Howarth C."/>
            <person name="Imamovic A."/>
            <person name="Ireland A."/>
            <person name="Larimer J."/>
            <person name="McCowan C."/>
            <person name="Murphy C."/>
            <person name="Pearson M."/>
            <person name="Poon T.W."/>
            <person name="Priest M."/>
            <person name="Roberts A."/>
            <person name="Saif S."/>
            <person name="Shea T."/>
            <person name="Sisk P."/>
            <person name="Sykes S."/>
            <person name="Wortman J."/>
            <person name="Nusbaum C."/>
            <person name="Birren B."/>
        </authorList>
    </citation>
    <scope>NUCLEOTIDE SEQUENCE [LARGE SCALE GENOMIC DNA]</scope>
    <source>
        <strain evidence="6 7">CBS 119918</strain>
    </source>
</reference>
<feature type="transmembrane region" description="Helical" evidence="2">
    <location>
        <begin position="531"/>
        <end position="551"/>
    </location>
</feature>
<proteinExistence type="predicted"/>
<feature type="compositionally biased region" description="Basic and acidic residues" evidence="1">
    <location>
        <begin position="216"/>
        <end position="229"/>
    </location>
</feature>
<dbReference type="Pfam" id="PF10355">
    <property type="entry name" value="Ytp1"/>
    <property type="match status" value="1"/>
</dbReference>
<feature type="chain" id="PRO_5001683190" description="Integral membrane protein" evidence="3">
    <location>
        <begin position="22"/>
        <end position="607"/>
    </location>
</feature>
<dbReference type="OrthoDB" id="4005299at2759"/>
<evidence type="ECO:0000259" key="5">
    <source>
        <dbReference type="Pfam" id="PF10355"/>
    </source>
</evidence>
<feature type="compositionally biased region" description="Acidic residues" evidence="1">
    <location>
        <begin position="235"/>
        <end position="244"/>
    </location>
</feature>
<feature type="transmembrane region" description="Helical" evidence="2">
    <location>
        <begin position="96"/>
        <end position="114"/>
    </location>
</feature>
<feature type="domain" description="Protein YTP1-like C-terminal" evidence="5">
    <location>
        <begin position="300"/>
        <end position="590"/>
    </location>
</feature>
<dbReference type="VEuPathDB" id="FungiDB:A1O9_10134"/>
<evidence type="ECO:0000256" key="3">
    <source>
        <dbReference type="SAM" id="SignalP"/>
    </source>
</evidence>
<dbReference type="GeneID" id="25285039"/>
<dbReference type="InterPro" id="IPR018825">
    <property type="entry name" value="DUF2427"/>
</dbReference>
<dbReference type="Pfam" id="PF10348">
    <property type="entry name" value="DUF2427"/>
    <property type="match status" value="1"/>
</dbReference>
<feature type="transmembrane region" description="Helical" evidence="2">
    <location>
        <begin position="296"/>
        <end position="314"/>
    </location>
</feature>
<protein>
    <recommendedName>
        <fullName evidence="8">Integral membrane protein</fullName>
    </recommendedName>
</protein>
<accession>A0A072P395</accession>
<feature type="region of interest" description="Disordered" evidence="1">
    <location>
        <begin position="29"/>
        <end position="49"/>
    </location>
</feature>
<feature type="transmembrane region" description="Helical" evidence="2">
    <location>
        <begin position="498"/>
        <end position="519"/>
    </location>
</feature>
<dbReference type="HOGENOM" id="CLU_012543_1_0_1"/>
<dbReference type="AlphaFoldDB" id="A0A072P395"/>
<dbReference type="PANTHER" id="PTHR31685:SF3">
    <property type="entry name" value="INTEGRAL MEMBRANE PROTEIN (AFU_ORTHOLOGUE AFUA_6G12730)"/>
    <property type="match status" value="1"/>
</dbReference>
<sequence>MGLSRITIAAGLLSLVSIVLAHGDDEHNGMDKGDMNKPEGHGEQPSSKEINNYDAPSYYGLDSYGRLMVAHIVLMVAAWFLILPIGVMFSVARSRFALPTQFFFLLLNGLGLLVGTVYNMNTPDLYENNAHHKIGWIATWIVTAQVAMGLLFTYSGRRKQTRSAPTERATFLPMSVENISQHNVRPYTDYRWSGDSGQGTERSSTLNSRDNSPIDPNRRDTFDGFEKPEPLPADNTDDEEEDDVAAGLPLSSQSPRSRWFRISHLDKFLSARVPNLLSEKILRVAQLVYNIIDRTILILGFIALVSGGVTYAGIFRGENVFNGLAHFVKGGIFFWYGLLTLGRWMGCFADLGWSWNHKPVRSQVGHWKARIPSAEFVESFVIWLYGCTNVFLEHLAAWGGEWTAQDLEHVSISIMFFGGGLCGMLIESQAVRRCLNVVVENMPERADIHPGDAHELRCPPKTYGTSLNPLPALIILLLGVMMSSHHQASVVSTMVHKQWGNLLVGFAFARIATYVLTYISPPTSIFPSRPPTELVSAFCLISGGLVFMASTKDVIHYMESADLMAMFVFTVVMGLTALIMAYEIIVLSLKGWATHNELKRTPGSVRY</sequence>
<dbReference type="EMBL" id="AMGV01000012">
    <property type="protein sequence ID" value="KEF53733.1"/>
    <property type="molecule type" value="Genomic_DNA"/>
</dbReference>
<dbReference type="RefSeq" id="XP_013256323.1">
    <property type="nucleotide sequence ID" value="XM_013400869.1"/>
</dbReference>
<keyword evidence="3" id="KW-0732">Signal</keyword>
<feature type="compositionally biased region" description="Basic and acidic residues" evidence="1">
    <location>
        <begin position="29"/>
        <end position="42"/>
    </location>
</feature>